<dbReference type="InterPro" id="IPR025714">
    <property type="entry name" value="Methyltranfer_dom"/>
</dbReference>
<accession>A0AAJ7BG79</accession>
<dbReference type="HAMAP" id="MF_03188">
    <property type="entry name" value="Methyltr_EFM4"/>
    <property type="match status" value="1"/>
</dbReference>
<dbReference type="InterPro" id="IPR029063">
    <property type="entry name" value="SAM-dependent_MTases_sf"/>
</dbReference>
<proteinExistence type="inferred from homology"/>
<comment type="subcellular location">
    <subcellularLocation>
        <location evidence="5">Cytoplasm</location>
    </subcellularLocation>
</comment>
<dbReference type="RefSeq" id="XP_015585322.1">
    <property type="nucleotide sequence ID" value="XM_015729836.2"/>
</dbReference>
<evidence type="ECO:0000313" key="7">
    <source>
        <dbReference type="Proteomes" id="UP000694920"/>
    </source>
</evidence>
<evidence type="ECO:0000256" key="2">
    <source>
        <dbReference type="ARBA" id="ARBA00022603"/>
    </source>
</evidence>
<comment type="similarity">
    <text evidence="5">Belongs to the class I-like SAM-binding methyltransferase superfamily. EFM4 family.</text>
</comment>
<reference evidence="8" key="1">
    <citation type="submission" date="2025-08" db="UniProtKB">
        <authorList>
            <consortium name="RefSeq"/>
        </authorList>
    </citation>
    <scope>IDENTIFICATION</scope>
</reference>
<evidence type="ECO:0000256" key="3">
    <source>
        <dbReference type="ARBA" id="ARBA00022679"/>
    </source>
</evidence>
<evidence type="ECO:0000313" key="8">
    <source>
        <dbReference type="RefSeq" id="XP_015585322.1"/>
    </source>
</evidence>
<gene>
    <name evidence="8" type="primary">LOC107263044</name>
</gene>
<evidence type="ECO:0000256" key="5">
    <source>
        <dbReference type="HAMAP-Rule" id="MF_03188"/>
    </source>
</evidence>
<dbReference type="GO" id="GO:0032259">
    <property type="term" value="P:methylation"/>
    <property type="evidence" value="ECO:0007669"/>
    <property type="project" value="UniProtKB-KW"/>
</dbReference>
<dbReference type="InterPro" id="IPR026635">
    <property type="entry name" value="Efm4/METTL10"/>
</dbReference>
<dbReference type="GeneID" id="107263044"/>
<dbReference type="EC" id="2.1.1.-" evidence="5"/>
<dbReference type="KEGG" id="ccin:107263044"/>
<sequence length="222" mass="25222">MTENDSQELYPSDLGTQEYWEKTYALEIANFRSHGDVGEVWFGEDSALRIVRWMRSRTDLINQNDKIIDLGCGNGMMLVELAEEGFKNMTGVDYSKKAIDLARGVLKNKELSNIDLQVCDILSEDQSSLTSDFKVAHDKGTYDAISLNPDNPKEKREKYIKNVHNILLPNGLFILTSCNWTESELQSQFKDYFKVLQMIPTPSFKFGGKVGNTVTSVVFQKI</sequence>
<feature type="domain" description="Methyltransferase" evidence="6">
    <location>
        <begin position="62"/>
        <end position="195"/>
    </location>
</feature>
<organism evidence="7 8">
    <name type="scientific">Cephus cinctus</name>
    <name type="common">Wheat stem sawfly</name>
    <dbReference type="NCBI Taxonomy" id="211228"/>
    <lineage>
        <taxon>Eukaryota</taxon>
        <taxon>Metazoa</taxon>
        <taxon>Ecdysozoa</taxon>
        <taxon>Arthropoda</taxon>
        <taxon>Hexapoda</taxon>
        <taxon>Insecta</taxon>
        <taxon>Pterygota</taxon>
        <taxon>Neoptera</taxon>
        <taxon>Endopterygota</taxon>
        <taxon>Hymenoptera</taxon>
        <taxon>Cephoidea</taxon>
        <taxon>Cephidae</taxon>
        <taxon>Cephus</taxon>
    </lineage>
</organism>
<dbReference type="Proteomes" id="UP000694920">
    <property type="component" value="Unplaced"/>
</dbReference>
<dbReference type="SUPFAM" id="SSF53335">
    <property type="entry name" value="S-adenosyl-L-methionine-dependent methyltransferases"/>
    <property type="match status" value="1"/>
</dbReference>
<dbReference type="AlphaFoldDB" id="A0AAJ7BG79"/>
<dbReference type="PANTHER" id="PTHR12843:SF5">
    <property type="entry name" value="EEF1A LYSINE METHYLTRANSFERASE 2"/>
    <property type="match status" value="1"/>
</dbReference>
<keyword evidence="3 5" id="KW-0808">Transferase</keyword>
<evidence type="ECO:0000256" key="1">
    <source>
        <dbReference type="ARBA" id="ARBA00022490"/>
    </source>
</evidence>
<dbReference type="Gene3D" id="3.40.50.150">
    <property type="entry name" value="Vaccinia Virus protein VP39"/>
    <property type="match status" value="1"/>
</dbReference>
<keyword evidence="4 5" id="KW-0949">S-adenosyl-L-methionine</keyword>
<keyword evidence="7" id="KW-1185">Reference proteome</keyword>
<dbReference type="Pfam" id="PF13847">
    <property type="entry name" value="Methyltransf_31"/>
    <property type="match status" value="1"/>
</dbReference>
<dbReference type="CDD" id="cd02440">
    <property type="entry name" value="AdoMet_MTases"/>
    <property type="match status" value="1"/>
</dbReference>
<evidence type="ECO:0000256" key="4">
    <source>
        <dbReference type="ARBA" id="ARBA00022691"/>
    </source>
</evidence>
<dbReference type="GO" id="GO:0016279">
    <property type="term" value="F:protein-lysine N-methyltransferase activity"/>
    <property type="evidence" value="ECO:0007669"/>
    <property type="project" value="UniProtKB-UniRule"/>
</dbReference>
<protein>
    <recommendedName>
        <fullName evidence="5">Protein-lysine N-methyltransferase LOC107263044</fullName>
        <ecNumber evidence="5">2.1.1.-</ecNumber>
    </recommendedName>
</protein>
<dbReference type="PANTHER" id="PTHR12843">
    <property type="entry name" value="PROTEIN-LYSINE N-METHYLTRANSFERASE METTL10"/>
    <property type="match status" value="1"/>
</dbReference>
<keyword evidence="2 5" id="KW-0489">Methyltransferase</keyword>
<keyword evidence="1 5" id="KW-0963">Cytoplasm</keyword>
<comment type="function">
    <text evidence="5">S-adenosyl-L-methionine-dependent protein-lysine N-methyltransferase that methylates elongation factor 1-alpha.</text>
</comment>
<name>A0AAJ7BG79_CEPCN</name>
<dbReference type="GO" id="GO:0005737">
    <property type="term" value="C:cytoplasm"/>
    <property type="evidence" value="ECO:0007669"/>
    <property type="project" value="UniProtKB-SubCell"/>
</dbReference>
<evidence type="ECO:0000259" key="6">
    <source>
        <dbReference type="Pfam" id="PF13847"/>
    </source>
</evidence>